<dbReference type="RefSeq" id="WP_229713954.1">
    <property type="nucleotide sequence ID" value="NZ_BMML01000052.1"/>
</dbReference>
<evidence type="ECO:0000313" key="3">
    <source>
        <dbReference type="Proteomes" id="UP000653411"/>
    </source>
</evidence>
<protein>
    <submittedName>
        <fullName evidence="2">CoA transferase</fullName>
    </submittedName>
</protein>
<organism evidence="2 3">
    <name type="scientific">Streptomyces fuscichromogenes</name>
    <dbReference type="NCBI Taxonomy" id="1324013"/>
    <lineage>
        <taxon>Bacteria</taxon>
        <taxon>Bacillati</taxon>
        <taxon>Actinomycetota</taxon>
        <taxon>Actinomycetes</taxon>
        <taxon>Kitasatosporales</taxon>
        <taxon>Streptomycetaceae</taxon>
        <taxon>Streptomyces</taxon>
    </lineage>
</organism>
<dbReference type="GO" id="GO:0016740">
    <property type="term" value="F:transferase activity"/>
    <property type="evidence" value="ECO:0007669"/>
    <property type="project" value="UniProtKB-KW"/>
</dbReference>
<dbReference type="InterPro" id="IPR003673">
    <property type="entry name" value="CoA-Trfase_fam_III"/>
</dbReference>
<accession>A0A918CXL3</accession>
<evidence type="ECO:0000256" key="1">
    <source>
        <dbReference type="SAM" id="MobiDB-lite"/>
    </source>
</evidence>
<keyword evidence="3" id="KW-1185">Reference proteome</keyword>
<dbReference type="EMBL" id="BMML01000052">
    <property type="protein sequence ID" value="GGN46171.1"/>
    <property type="molecule type" value="Genomic_DNA"/>
</dbReference>
<keyword evidence="2" id="KW-0808">Transferase</keyword>
<proteinExistence type="predicted"/>
<feature type="region of interest" description="Disordered" evidence="1">
    <location>
        <begin position="200"/>
        <end position="221"/>
    </location>
</feature>
<gene>
    <name evidence="2" type="ORF">GCM10011578_098820</name>
</gene>
<dbReference type="Pfam" id="PF02515">
    <property type="entry name" value="CoA_transf_3"/>
    <property type="match status" value="1"/>
</dbReference>
<dbReference type="SUPFAM" id="SSF89796">
    <property type="entry name" value="CoA-transferase family III (CaiB/BaiF)"/>
    <property type="match status" value="2"/>
</dbReference>
<dbReference type="InterPro" id="IPR023606">
    <property type="entry name" value="CoA-Trfase_III_dom_1_sf"/>
</dbReference>
<reference evidence="2" key="2">
    <citation type="submission" date="2020-09" db="EMBL/GenBank/DDBJ databases">
        <authorList>
            <person name="Sun Q."/>
            <person name="Zhou Y."/>
        </authorList>
    </citation>
    <scope>NUCLEOTIDE SEQUENCE</scope>
    <source>
        <strain evidence="2">CGMCC 4.7110</strain>
    </source>
</reference>
<dbReference type="PANTHER" id="PTHR48228">
    <property type="entry name" value="SUCCINYL-COA--D-CITRAMALATE COA-TRANSFERASE"/>
    <property type="match status" value="1"/>
</dbReference>
<dbReference type="InterPro" id="IPR050509">
    <property type="entry name" value="CoA-transferase_III"/>
</dbReference>
<name>A0A918CXL3_9ACTN</name>
<reference evidence="2" key="1">
    <citation type="journal article" date="2014" name="Int. J. Syst. Evol. Microbiol.">
        <title>Complete genome sequence of Corynebacterium casei LMG S-19264T (=DSM 44701T), isolated from a smear-ripened cheese.</title>
        <authorList>
            <consortium name="US DOE Joint Genome Institute (JGI-PGF)"/>
            <person name="Walter F."/>
            <person name="Albersmeier A."/>
            <person name="Kalinowski J."/>
            <person name="Ruckert C."/>
        </authorList>
    </citation>
    <scope>NUCLEOTIDE SEQUENCE</scope>
    <source>
        <strain evidence="2">CGMCC 4.7110</strain>
    </source>
</reference>
<feature type="region of interest" description="Disordered" evidence="1">
    <location>
        <begin position="442"/>
        <end position="468"/>
    </location>
</feature>
<feature type="compositionally biased region" description="Basic and acidic residues" evidence="1">
    <location>
        <begin position="458"/>
        <end position="468"/>
    </location>
</feature>
<dbReference type="AlphaFoldDB" id="A0A918CXL3"/>
<sequence>MIPTFSSGSDSESTDRASWLTAAFGEPAAALLDGCCAGPPVNSLRDWADSGAMALTGRPGGPPFAAPGAPAGVLRLALEAIAALGRARTGQRIRLPGTELLGERAAIAGLSRRGPWSPGGAFRILPAADGWVGISLARQDDVELVPALIENSIGTDVWATLEHWASGRRASDVADRAQLVGVPAAAVATTPLRLPDEQSAHRSASTGFGPSPVLIQQGGPRRHRRRRPLVVDLTSLWAGPLCARLLSLSGAHVVKVESPHRLDGARFGPPDFYDLLHAGHASVSLDLASPTGVAALRRLVESADAVLEASRPRALRHLGIDAEKAVAAGTVWTSITAYGRTGPWANRVGFGDDVAAGAGLIVWTEHGPLPCGDALADPLAGVHAAAATTAALAGDRGCLIDVSMRDVAAFAAQGPAEPHAVRQGPDDHWWVETEHGAFPVRQPRARRAPRRAAESGADTEHVLARWCP</sequence>
<dbReference type="Gene3D" id="3.40.50.10540">
    <property type="entry name" value="Crotonobetainyl-coa:carnitine coa-transferase, domain 1"/>
    <property type="match status" value="1"/>
</dbReference>
<dbReference type="Proteomes" id="UP000653411">
    <property type="component" value="Unassembled WGS sequence"/>
</dbReference>
<comment type="caution">
    <text evidence="2">The sequence shown here is derived from an EMBL/GenBank/DDBJ whole genome shotgun (WGS) entry which is preliminary data.</text>
</comment>
<evidence type="ECO:0000313" key="2">
    <source>
        <dbReference type="EMBL" id="GGN46171.1"/>
    </source>
</evidence>
<dbReference type="PANTHER" id="PTHR48228:SF5">
    <property type="entry name" value="ALPHA-METHYLACYL-COA RACEMASE"/>
    <property type="match status" value="1"/>
</dbReference>